<dbReference type="NCBIfam" id="TIGR02595">
    <property type="entry name" value="PEP_CTERM"/>
    <property type="match status" value="1"/>
</dbReference>
<keyword evidence="1" id="KW-0732">Signal</keyword>
<reference evidence="3 4" key="1">
    <citation type="submission" date="2012-02" db="EMBL/GenBank/DDBJ databases">
        <title>Complete genome sequence of Phycisphaera mikurensis NBRC 102666.</title>
        <authorList>
            <person name="Ankai A."/>
            <person name="Hosoyama A."/>
            <person name="Terui Y."/>
            <person name="Sekine M."/>
            <person name="Fukai R."/>
            <person name="Kato Y."/>
            <person name="Nakamura S."/>
            <person name="Yamada-Narita S."/>
            <person name="Kawakoshi A."/>
            <person name="Fukunaga Y."/>
            <person name="Yamazaki S."/>
            <person name="Fujita N."/>
        </authorList>
    </citation>
    <scope>NUCLEOTIDE SEQUENCE [LARGE SCALE GENOMIC DNA]</scope>
    <source>
        <strain evidence="4">NBRC 102666 / KCTC 22515 / FYK2301M01</strain>
    </source>
</reference>
<gene>
    <name evidence="3" type="ordered locus">PSMK_24740</name>
</gene>
<dbReference type="Proteomes" id="UP000007881">
    <property type="component" value="Chromosome"/>
</dbReference>
<evidence type="ECO:0000259" key="2">
    <source>
        <dbReference type="Pfam" id="PF07589"/>
    </source>
</evidence>
<dbReference type="HOGENOM" id="CLU_1150118_0_0_0"/>
<dbReference type="Pfam" id="PF07589">
    <property type="entry name" value="PEP-CTERM"/>
    <property type="match status" value="1"/>
</dbReference>
<dbReference type="RefSeq" id="WP_014437846.1">
    <property type="nucleotide sequence ID" value="NC_017080.1"/>
</dbReference>
<dbReference type="InterPro" id="IPR013424">
    <property type="entry name" value="Ice-binding_C"/>
</dbReference>
<feature type="signal peptide" evidence="1">
    <location>
        <begin position="1"/>
        <end position="21"/>
    </location>
</feature>
<dbReference type="STRING" id="1142394.PSMK_24740"/>
<dbReference type="AlphaFoldDB" id="I0IH95"/>
<keyword evidence="4" id="KW-1185">Reference proteome</keyword>
<feature type="chain" id="PRO_5003629755" description="Ice-binding protein C-terminal domain-containing protein" evidence="1">
    <location>
        <begin position="22"/>
        <end position="251"/>
    </location>
</feature>
<evidence type="ECO:0000256" key="1">
    <source>
        <dbReference type="SAM" id="SignalP"/>
    </source>
</evidence>
<dbReference type="eggNOG" id="ENOG502ZUJG">
    <property type="taxonomic scope" value="Bacteria"/>
</dbReference>
<feature type="domain" description="Ice-binding protein C-terminal" evidence="2">
    <location>
        <begin position="228"/>
        <end position="250"/>
    </location>
</feature>
<sequence length="251" mass="25164">MFRPTPLATAAVAAAAALPGAADTLDLDLVADDGSRFIEYFSGVFAELGQPRPDGSGGVASGADAFFDLSAESAAFQADPFGNEATAHAVPPFGGPATVFDNGRAFSASYTLDYDDSGLAGGTGVASVTGLALDFTRDVAGGTDATIFASDYTTTVSGVVGTATFVQGEAASVAVEAQVALQFPGSTPLSGTFRLTGDRFALAVDDSLETGFGSARYVWDLTGSVANVPEPASAALLAAGGLLLGARRRRA</sequence>
<name>I0IH95_PHYMF</name>
<protein>
    <recommendedName>
        <fullName evidence="2">Ice-binding protein C-terminal domain-containing protein</fullName>
    </recommendedName>
</protein>
<proteinExistence type="predicted"/>
<evidence type="ECO:0000313" key="4">
    <source>
        <dbReference type="Proteomes" id="UP000007881"/>
    </source>
</evidence>
<evidence type="ECO:0000313" key="3">
    <source>
        <dbReference type="EMBL" id="BAM04633.1"/>
    </source>
</evidence>
<dbReference type="EMBL" id="AP012338">
    <property type="protein sequence ID" value="BAM04633.1"/>
    <property type="molecule type" value="Genomic_DNA"/>
</dbReference>
<dbReference type="KEGG" id="phm:PSMK_24740"/>
<accession>I0IH95</accession>
<organism evidence="3 4">
    <name type="scientific">Phycisphaera mikurensis (strain NBRC 102666 / KCTC 22515 / FYK2301M01)</name>
    <dbReference type="NCBI Taxonomy" id="1142394"/>
    <lineage>
        <taxon>Bacteria</taxon>
        <taxon>Pseudomonadati</taxon>
        <taxon>Planctomycetota</taxon>
        <taxon>Phycisphaerae</taxon>
        <taxon>Phycisphaerales</taxon>
        <taxon>Phycisphaeraceae</taxon>
        <taxon>Phycisphaera</taxon>
    </lineage>
</organism>
<dbReference type="OrthoDB" id="9553845at2"/>